<dbReference type="SUPFAM" id="SSF52499">
    <property type="entry name" value="Isochorismatase-like hydrolases"/>
    <property type="match status" value="1"/>
</dbReference>
<dbReference type="Pfam" id="PF00857">
    <property type="entry name" value="Isochorismatase"/>
    <property type="match status" value="1"/>
</dbReference>
<name>A0A6J2T2D1_DROLE</name>
<evidence type="ECO:0000259" key="3">
    <source>
        <dbReference type="Pfam" id="PF00857"/>
    </source>
</evidence>
<protein>
    <recommendedName>
        <fullName evidence="2">Isochorismatase domain-containing protein 1</fullName>
    </recommendedName>
</protein>
<dbReference type="Gene3D" id="3.40.50.850">
    <property type="entry name" value="Isochorismatase-like"/>
    <property type="match status" value="1"/>
</dbReference>
<organism evidence="4 5">
    <name type="scientific">Drosophila lebanonensis</name>
    <name type="common">Fruit fly</name>
    <name type="synonym">Scaptodrosophila lebanonensis</name>
    <dbReference type="NCBI Taxonomy" id="7225"/>
    <lineage>
        <taxon>Eukaryota</taxon>
        <taxon>Metazoa</taxon>
        <taxon>Ecdysozoa</taxon>
        <taxon>Arthropoda</taxon>
        <taxon>Hexapoda</taxon>
        <taxon>Insecta</taxon>
        <taxon>Pterygota</taxon>
        <taxon>Neoptera</taxon>
        <taxon>Endopterygota</taxon>
        <taxon>Diptera</taxon>
        <taxon>Brachycera</taxon>
        <taxon>Muscomorpha</taxon>
        <taxon>Ephydroidea</taxon>
        <taxon>Drosophilidae</taxon>
        <taxon>Scaptodrosophila</taxon>
    </lineage>
</organism>
<dbReference type="InterPro" id="IPR050993">
    <property type="entry name" value="Isochorismatase_domain"/>
</dbReference>
<comment type="similarity">
    <text evidence="1">Belongs to the isochorismatase family.</text>
</comment>
<evidence type="ECO:0000256" key="1">
    <source>
        <dbReference type="ARBA" id="ARBA00006336"/>
    </source>
</evidence>
<gene>
    <name evidence="5" type="primary">LOC115621548</name>
</gene>
<dbReference type="GeneID" id="115621548"/>
<dbReference type="OrthoDB" id="269496at2759"/>
<proteinExistence type="inferred from homology"/>
<dbReference type="Proteomes" id="UP000504634">
    <property type="component" value="Unplaced"/>
</dbReference>
<dbReference type="PANTHER" id="PTHR14119:SF17">
    <property type="entry name" value="ISOCHORISMATASE DOMAIN-CONTAINING PROTEIN 1"/>
    <property type="match status" value="1"/>
</dbReference>
<sequence>MGRAGALSLYRLRPNKTLFMLCDVQEKFKPVMPLWSDLIENIKKLLAAGKIFNVPLVVTEQYPEKLGKTAAELDIKHACANIPKTKFSMIVPPVMNNIDDIFGGKPKSVVLFGVETHVCIEHTAFDLINNKVNVWLAADCCASRLNQDRDLALERLRDIGCIIATSESIIFNLLSDKNHKSFKDVAGLVKKTSRDVKLWRPTKAPATDKK</sequence>
<reference evidence="5" key="1">
    <citation type="submission" date="2025-08" db="UniProtKB">
        <authorList>
            <consortium name="RefSeq"/>
        </authorList>
    </citation>
    <scope>IDENTIFICATION</scope>
    <source>
        <strain evidence="5">11010-0011.00</strain>
        <tissue evidence="5">Whole body</tissue>
    </source>
</reference>
<dbReference type="InterPro" id="IPR036380">
    <property type="entry name" value="Isochorismatase-like_sf"/>
</dbReference>
<dbReference type="FunFam" id="3.40.50.850:FF:000001">
    <property type="entry name" value="Isochorismatase domain-containing protein 1"/>
    <property type="match status" value="1"/>
</dbReference>
<keyword evidence="4" id="KW-1185">Reference proteome</keyword>
<dbReference type="AlphaFoldDB" id="A0A6J2T2D1"/>
<evidence type="ECO:0000313" key="4">
    <source>
        <dbReference type="Proteomes" id="UP000504634"/>
    </source>
</evidence>
<evidence type="ECO:0000313" key="5">
    <source>
        <dbReference type="RefSeq" id="XP_030371076.1"/>
    </source>
</evidence>
<feature type="domain" description="Isochorismatase-like" evidence="3">
    <location>
        <begin position="18"/>
        <end position="167"/>
    </location>
</feature>
<accession>A0A6J2T2D1</accession>
<dbReference type="CDD" id="cd01012">
    <property type="entry name" value="YcaC_related"/>
    <property type="match status" value="1"/>
</dbReference>
<evidence type="ECO:0000256" key="2">
    <source>
        <dbReference type="ARBA" id="ARBA00040688"/>
    </source>
</evidence>
<dbReference type="PANTHER" id="PTHR14119">
    <property type="entry name" value="HYDROLASE"/>
    <property type="match status" value="1"/>
</dbReference>
<dbReference type="RefSeq" id="XP_030371076.1">
    <property type="nucleotide sequence ID" value="XM_030515216.1"/>
</dbReference>
<dbReference type="InterPro" id="IPR000868">
    <property type="entry name" value="Isochorismatase-like_dom"/>
</dbReference>